<dbReference type="InterPro" id="IPR000477">
    <property type="entry name" value="RT_dom"/>
</dbReference>
<sequence length="610" mass="69928">MATVKNARASVLVNGSPTQEFECYRGLRQGDPLSPFLFIITMEALTGVMKKACSLGLYEGVRFVNHGSVLSHFFYADDVIFVGRWTEYSVRNLRRILRCFFLASGLRVSLAKSSVYGVNVGDENVQNMANTLGCKVGRFPFKHLGLQVGANMNLVKNWQPVVDIFKKRLAIWKAKILSFGGRLTLIKSVLNALPTYYFSLYRAPTRVIEQLERLRREFLWGITPESGKLNMVAWDSVMTPKELGGVGVGSLKDANLAMLAKWWWRFKTDPDSLWRKVIWSIHHSERAWNPIPGKMSIAGPWKQVFKVSGDLEKYGLKLADCFRAKPGVGVEISFWKEKWTEGDSLQVRYPELFELERAKNVTVADRVKVIDGTVVLNFCWIRMPSTPEEVMAVQLLSDEMFAAARGYGDDRWTWELDGSGNFSVKSLKNYLQCARFPNLGNDFSWNNWTPSKVNFLSWRISLDRLPTLVALARRNVINGQIECKMCGLFAEDVDHLFAGCNGAQYVWDFISHWCKISSIYAFCAKDLLKWHMQVRGNAKWKQLIYAVIQVALWVIWRSRNDLVFNNKAVNRVRMTTEIKQLSFLWVGNRSSLKGISWEDWCMFDIARKCL</sequence>
<comment type="caution">
    <text evidence="2">The sequence shown here is derived from an EMBL/GenBank/DDBJ whole genome shotgun (WGS) entry which is preliminary data.</text>
</comment>
<dbReference type="AlphaFoldDB" id="A0A9K3HSR7"/>
<dbReference type="Pfam" id="PF00078">
    <property type="entry name" value="RVT_1"/>
    <property type="match status" value="1"/>
</dbReference>
<keyword evidence="2" id="KW-0808">Transferase</keyword>
<dbReference type="InterPro" id="IPR043502">
    <property type="entry name" value="DNA/RNA_pol_sf"/>
</dbReference>
<proteinExistence type="predicted"/>
<dbReference type="Gramene" id="mRNA:HanXRQr2_Chr11g0509281">
    <property type="protein sequence ID" value="CDS:HanXRQr2_Chr11g0509281.1"/>
    <property type="gene ID" value="HanXRQr2_Chr11g0509281"/>
</dbReference>
<feature type="domain" description="Reverse transcriptase" evidence="1">
    <location>
        <begin position="1"/>
        <end position="148"/>
    </location>
</feature>
<accession>A0A9K3HSR7</accession>
<reference evidence="2" key="1">
    <citation type="journal article" date="2017" name="Nature">
        <title>The sunflower genome provides insights into oil metabolism, flowering and Asterid evolution.</title>
        <authorList>
            <person name="Badouin H."/>
            <person name="Gouzy J."/>
            <person name="Grassa C.J."/>
            <person name="Murat F."/>
            <person name="Staton S.E."/>
            <person name="Cottret L."/>
            <person name="Lelandais-Briere C."/>
            <person name="Owens G.L."/>
            <person name="Carrere S."/>
            <person name="Mayjonade B."/>
            <person name="Legrand L."/>
            <person name="Gill N."/>
            <person name="Kane N.C."/>
            <person name="Bowers J.E."/>
            <person name="Hubner S."/>
            <person name="Bellec A."/>
            <person name="Berard A."/>
            <person name="Berges H."/>
            <person name="Blanchet N."/>
            <person name="Boniface M.C."/>
            <person name="Brunel D."/>
            <person name="Catrice O."/>
            <person name="Chaidir N."/>
            <person name="Claudel C."/>
            <person name="Donnadieu C."/>
            <person name="Faraut T."/>
            <person name="Fievet G."/>
            <person name="Helmstetter N."/>
            <person name="King M."/>
            <person name="Knapp S.J."/>
            <person name="Lai Z."/>
            <person name="Le Paslier M.C."/>
            <person name="Lippi Y."/>
            <person name="Lorenzon L."/>
            <person name="Mandel J.R."/>
            <person name="Marage G."/>
            <person name="Marchand G."/>
            <person name="Marquand E."/>
            <person name="Bret-Mestries E."/>
            <person name="Morien E."/>
            <person name="Nambeesan S."/>
            <person name="Nguyen T."/>
            <person name="Pegot-Espagnet P."/>
            <person name="Pouilly N."/>
            <person name="Raftis F."/>
            <person name="Sallet E."/>
            <person name="Schiex T."/>
            <person name="Thomas J."/>
            <person name="Vandecasteele C."/>
            <person name="Vares D."/>
            <person name="Vear F."/>
            <person name="Vautrin S."/>
            <person name="Crespi M."/>
            <person name="Mangin B."/>
            <person name="Burke J.M."/>
            <person name="Salse J."/>
            <person name="Munos S."/>
            <person name="Vincourt P."/>
            <person name="Rieseberg L.H."/>
            <person name="Langlade N.B."/>
        </authorList>
    </citation>
    <scope>NUCLEOTIDE SEQUENCE</scope>
    <source>
        <tissue evidence="2">Leaves</tissue>
    </source>
</reference>
<evidence type="ECO:0000313" key="2">
    <source>
        <dbReference type="EMBL" id="KAF5783556.1"/>
    </source>
</evidence>
<dbReference type="Proteomes" id="UP000215914">
    <property type="component" value="Unassembled WGS sequence"/>
</dbReference>
<name>A0A9K3HSR7_HELAN</name>
<dbReference type="Pfam" id="PF13966">
    <property type="entry name" value="zf-RVT"/>
    <property type="match status" value="1"/>
</dbReference>
<organism evidence="2 3">
    <name type="scientific">Helianthus annuus</name>
    <name type="common">Common sunflower</name>
    <dbReference type="NCBI Taxonomy" id="4232"/>
    <lineage>
        <taxon>Eukaryota</taxon>
        <taxon>Viridiplantae</taxon>
        <taxon>Streptophyta</taxon>
        <taxon>Embryophyta</taxon>
        <taxon>Tracheophyta</taxon>
        <taxon>Spermatophyta</taxon>
        <taxon>Magnoliopsida</taxon>
        <taxon>eudicotyledons</taxon>
        <taxon>Gunneridae</taxon>
        <taxon>Pentapetalae</taxon>
        <taxon>asterids</taxon>
        <taxon>campanulids</taxon>
        <taxon>Asterales</taxon>
        <taxon>Asteraceae</taxon>
        <taxon>Asteroideae</taxon>
        <taxon>Heliantheae alliance</taxon>
        <taxon>Heliantheae</taxon>
        <taxon>Helianthus</taxon>
    </lineage>
</organism>
<keyword evidence="2" id="KW-0548">Nucleotidyltransferase</keyword>
<dbReference type="InterPro" id="IPR026960">
    <property type="entry name" value="RVT-Znf"/>
</dbReference>
<dbReference type="EC" id="2.7.7.49" evidence="2"/>
<evidence type="ECO:0000259" key="1">
    <source>
        <dbReference type="PROSITE" id="PS50878"/>
    </source>
</evidence>
<keyword evidence="2" id="KW-0695">RNA-directed DNA polymerase</keyword>
<protein>
    <submittedName>
        <fullName evidence="2">RNA-directed DNA polymerase</fullName>
        <ecNumber evidence="2">2.7.7.49</ecNumber>
    </submittedName>
</protein>
<keyword evidence="3" id="KW-1185">Reference proteome</keyword>
<dbReference type="PROSITE" id="PS50878">
    <property type="entry name" value="RT_POL"/>
    <property type="match status" value="1"/>
</dbReference>
<dbReference type="GO" id="GO:0003964">
    <property type="term" value="F:RNA-directed DNA polymerase activity"/>
    <property type="evidence" value="ECO:0007669"/>
    <property type="project" value="UniProtKB-KW"/>
</dbReference>
<evidence type="ECO:0000313" key="3">
    <source>
        <dbReference type="Proteomes" id="UP000215914"/>
    </source>
</evidence>
<dbReference type="EMBL" id="MNCJ02000326">
    <property type="protein sequence ID" value="KAF5783556.1"/>
    <property type="molecule type" value="Genomic_DNA"/>
</dbReference>
<dbReference type="PANTHER" id="PTHR33116">
    <property type="entry name" value="REVERSE TRANSCRIPTASE ZINC-BINDING DOMAIN-CONTAINING PROTEIN-RELATED-RELATED"/>
    <property type="match status" value="1"/>
</dbReference>
<reference evidence="2" key="2">
    <citation type="submission" date="2020-06" db="EMBL/GenBank/DDBJ databases">
        <title>Helianthus annuus Genome sequencing and assembly Release 2.</title>
        <authorList>
            <person name="Gouzy J."/>
            <person name="Langlade N."/>
            <person name="Munos S."/>
        </authorList>
    </citation>
    <scope>NUCLEOTIDE SEQUENCE</scope>
    <source>
        <tissue evidence="2">Leaves</tissue>
    </source>
</reference>
<dbReference type="SUPFAM" id="SSF56672">
    <property type="entry name" value="DNA/RNA polymerases"/>
    <property type="match status" value="1"/>
</dbReference>
<gene>
    <name evidence="2" type="ORF">HanXRQr2_Chr11g0509281</name>
</gene>
<dbReference type="PANTHER" id="PTHR33116:SF78">
    <property type="entry name" value="OS12G0587133 PROTEIN"/>
    <property type="match status" value="1"/>
</dbReference>